<feature type="compositionally biased region" description="Basic and acidic residues" evidence="1">
    <location>
        <begin position="112"/>
        <end position="121"/>
    </location>
</feature>
<dbReference type="Gene3D" id="1.10.10.60">
    <property type="entry name" value="Homeodomain-like"/>
    <property type="match status" value="1"/>
</dbReference>
<dbReference type="Proteomes" id="UP000245629">
    <property type="component" value="Chromosome 2"/>
</dbReference>
<protein>
    <submittedName>
        <fullName evidence="2">Global cell cycle regulator GcrA-like protein</fullName>
    </submittedName>
</protein>
<evidence type="ECO:0000313" key="3">
    <source>
        <dbReference type="Proteomes" id="UP000245629"/>
    </source>
</evidence>
<name>A0A2S2CS09_9PROT</name>
<evidence type="ECO:0000313" key="2">
    <source>
        <dbReference type="EMBL" id="AWK87272.1"/>
    </source>
</evidence>
<sequence>MSWTDERVQRLKELWSQGLSASEIADMLGDITRNAVIGKAHRLGLSGRPSPIKKKPSRGATILALTERMCKWPVGDPKHQDFHFCGKQALPGLPYCAEHAALAYQPSSSSKKARDEDRSSGDRSVGVA</sequence>
<dbReference type="KEGG" id="azz:DEW08_14525"/>
<keyword evidence="3" id="KW-1185">Reference proteome</keyword>
<dbReference type="InterPro" id="IPR011681">
    <property type="entry name" value="GcrA"/>
</dbReference>
<proteinExistence type="predicted"/>
<accession>A0A2S2CS09</accession>
<gene>
    <name evidence="2" type="ORF">DEW08_14525</name>
</gene>
<dbReference type="Pfam" id="PF07750">
    <property type="entry name" value="GcrA"/>
    <property type="match status" value="1"/>
</dbReference>
<evidence type="ECO:0000256" key="1">
    <source>
        <dbReference type="SAM" id="MobiDB-lite"/>
    </source>
</evidence>
<dbReference type="OrthoDB" id="9798071at2"/>
<organism evidence="2 3">
    <name type="scientific">Azospirillum thermophilum</name>
    <dbReference type="NCBI Taxonomy" id="2202148"/>
    <lineage>
        <taxon>Bacteria</taxon>
        <taxon>Pseudomonadati</taxon>
        <taxon>Pseudomonadota</taxon>
        <taxon>Alphaproteobacteria</taxon>
        <taxon>Rhodospirillales</taxon>
        <taxon>Azospirillaceae</taxon>
        <taxon>Azospirillum</taxon>
    </lineage>
</organism>
<feature type="region of interest" description="Disordered" evidence="1">
    <location>
        <begin position="104"/>
        <end position="128"/>
    </location>
</feature>
<reference evidence="3" key="1">
    <citation type="submission" date="2018-05" db="EMBL/GenBank/DDBJ databases">
        <title>Azospirillum thermophila sp. nov., a novel isolated from hot spring.</title>
        <authorList>
            <person name="Zhao Z."/>
        </authorList>
    </citation>
    <scope>NUCLEOTIDE SEQUENCE [LARGE SCALE GENOMIC DNA]</scope>
    <source>
        <strain evidence="3">CFH 70021</strain>
    </source>
</reference>
<dbReference type="EMBL" id="CP029353">
    <property type="protein sequence ID" value="AWK87272.1"/>
    <property type="molecule type" value="Genomic_DNA"/>
</dbReference>
<dbReference type="RefSeq" id="WP_109328232.1">
    <property type="nucleotide sequence ID" value="NZ_CP029353.1"/>
</dbReference>
<dbReference type="AlphaFoldDB" id="A0A2S2CS09"/>